<gene>
    <name evidence="1" type="ORF">JT25_006980</name>
</gene>
<dbReference type="RefSeq" id="WP_062328082.1">
    <property type="nucleotide sequence ID" value="NZ_CP014476.1"/>
</dbReference>
<dbReference type="EMBL" id="CP014476">
    <property type="protein sequence ID" value="AMK76236.1"/>
    <property type="molecule type" value="Genomic_DNA"/>
</dbReference>
<evidence type="ECO:0000313" key="1">
    <source>
        <dbReference type="EMBL" id="AMK76236.1"/>
    </source>
</evidence>
<dbReference type="STRING" id="1538553.JT25_006980"/>
<protein>
    <submittedName>
        <fullName evidence="1">Uncharacterized protein</fullName>
    </submittedName>
</protein>
<dbReference type="AlphaFoldDB" id="A0A126T2C2"/>
<reference evidence="1 2" key="1">
    <citation type="journal article" date="2015" name="Environ. Microbiol.">
        <title>Methane oxidation coupled to nitrate reduction under hypoxia by the Gammaproteobacterium Methylomonas denitrificans, sp. nov. type strain FJG1.</title>
        <authorList>
            <person name="Kits K.D."/>
            <person name="Klotz M.G."/>
            <person name="Stein L.Y."/>
        </authorList>
    </citation>
    <scope>NUCLEOTIDE SEQUENCE [LARGE SCALE GENOMIC DNA]</scope>
    <source>
        <strain evidence="1 2">FJG1</strain>
    </source>
</reference>
<sequence length="563" mass="61047">MSEILFQPLGNPIAAGLALDQVADIDPRLTRSHYFDGRLLTAEDLTRDQVYLDQRLRELGRVLGSGIVGGLALSFDRFSGLLTLEPGLAITPAGRVLELGSRLIVNLRDRALISGLNDGNFSNLNRGLYAVVLRYVDVGTDIAEVFPKDLSAKRGFQYAMITESVQMGLVPLPIPLPQQNALQIRARLMRELLGDDQLHGLLPEDAVALGLVAIQEGAPQWLDAQLLRHPLRAEPGIDSLQSDLSRQYEALLTDILSNRRSGGLTGDFHASDYFSLLPPVGSMPKEAVDPVNGRQGYFPENYQVAIAPLRQSDVEQVRAESLALPPIDLSNGEPVDIVVLVPLSNLDYGHYAAQLERNFDPNKRLLPQLDLLRLKLYPVRPVHALDTDQAAWQAIWDRFGSNAPLYVRRPSRAAETSISGIVLALGTSLPAPPEVVGGPADGGGLIDDEDSVFLKRVNYPMLAELRVPTDDAGRAALAALEESFSESALVAASQRILLLVERQYDPVIWQTLQQLAAANNLEAFLAALRAKPANQTTGELVIAGGAALGLDNGLIGQWAALLP</sequence>
<accession>A0A126T2C2</accession>
<keyword evidence="2" id="KW-1185">Reference proteome</keyword>
<evidence type="ECO:0000313" key="2">
    <source>
        <dbReference type="Proteomes" id="UP000030512"/>
    </source>
</evidence>
<name>A0A126T2C2_9GAMM</name>
<organism evidence="1 2">
    <name type="scientific">Methylomonas denitrificans</name>
    <dbReference type="NCBI Taxonomy" id="1538553"/>
    <lineage>
        <taxon>Bacteria</taxon>
        <taxon>Pseudomonadati</taxon>
        <taxon>Pseudomonadota</taxon>
        <taxon>Gammaproteobacteria</taxon>
        <taxon>Methylococcales</taxon>
        <taxon>Methylococcaceae</taxon>
        <taxon>Methylomonas</taxon>
    </lineage>
</organism>
<dbReference type="KEGG" id="mdn:JT25_006980"/>
<proteinExistence type="predicted"/>
<dbReference type="Proteomes" id="UP000030512">
    <property type="component" value="Chromosome"/>
</dbReference>
<dbReference type="OrthoDB" id="5182296at2"/>